<evidence type="ECO:0000259" key="4">
    <source>
        <dbReference type="PROSITE" id="PS50977"/>
    </source>
</evidence>
<dbReference type="PROSITE" id="PS50977">
    <property type="entry name" value="HTH_TETR_2"/>
    <property type="match status" value="1"/>
</dbReference>
<dbReference type="Pfam" id="PF00440">
    <property type="entry name" value="TetR_N"/>
    <property type="match status" value="1"/>
</dbReference>
<evidence type="ECO:0000256" key="3">
    <source>
        <dbReference type="ARBA" id="ARBA00023163"/>
    </source>
</evidence>
<dbReference type="InterPro" id="IPR001647">
    <property type="entry name" value="HTH_TetR"/>
</dbReference>
<keyword evidence="1" id="KW-0805">Transcription regulation</keyword>
<protein>
    <recommendedName>
        <fullName evidence="4">HTH tetR-type domain-containing protein</fullName>
    </recommendedName>
</protein>
<accession>A0A645BNS5</accession>
<dbReference type="Pfam" id="PF02909">
    <property type="entry name" value="TetR_C_1"/>
    <property type="match status" value="1"/>
</dbReference>
<dbReference type="InterPro" id="IPR036271">
    <property type="entry name" value="Tet_transcr_reg_TetR-rel_C_sf"/>
</dbReference>
<comment type="caution">
    <text evidence="5">The sequence shown here is derived from an EMBL/GenBank/DDBJ whole genome shotgun (WGS) entry which is preliminary data.</text>
</comment>
<keyword evidence="3" id="KW-0804">Transcription</keyword>
<dbReference type="InterPro" id="IPR004111">
    <property type="entry name" value="Repressor_TetR_C"/>
</dbReference>
<dbReference type="SUPFAM" id="SSF48498">
    <property type="entry name" value="Tetracyclin repressor-like, C-terminal domain"/>
    <property type="match status" value="1"/>
</dbReference>
<dbReference type="EMBL" id="VSSQ01021364">
    <property type="protein sequence ID" value="MPM66897.1"/>
    <property type="molecule type" value="Genomic_DNA"/>
</dbReference>
<evidence type="ECO:0000313" key="5">
    <source>
        <dbReference type="EMBL" id="MPM66897.1"/>
    </source>
</evidence>
<sequence length="252" mass="26966">MIIGHNYFQSSESDSLFAYVRVNDMHSSPGSWSAMAALWGITGDSPGPRPRYHVVEVARAGIRVADRHGLPAVTLQVVAKELGLTTTALYRYVDSKETLVEVMADVALGAAPQLTGSLADLIRTWCRARWQVLRAHPWLAEVAPRTTPRGPDGIAWTECLVAGLAEAGVGDPLGIARLLAVLVHGHAGGDEIPTDPPTWWAATVDRTAPRTTGLLQERTSGPEDDLGAAVERIIASLVIESAYGVRPPTARP</sequence>
<reference evidence="5" key="1">
    <citation type="submission" date="2019-08" db="EMBL/GenBank/DDBJ databases">
        <authorList>
            <person name="Kucharzyk K."/>
            <person name="Murdoch R.W."/>
            <person name="Higgins S."/>
            <person name="Loffler F."/>
        </authorList>
    </citation>
    <scope>NUCLEOTIDE SEQUENCE</scope>
</reference>
<dbReference type="SUPFAM" id="SSF46689">
    <property type="entry name" value="Homeodomain-like"/>
    <property type="match status" value="1"/>
</dbReference>
<keyword evidence="2" id="KW-0238">DNA-binding</keyword>
<gene>
    <name evidence="5" type="ORF">SDC9_113809</name>
</gene>
<dbReference type="PROSITE" id="PS01081">
    <property type="entry name" value="HTH_TETR_1"/>
    <property type="match status" value="1"/>
</dbReference>
<dbReference type="AlphaFoldDB" id="A0A645BNS5"/>
<evidence type="ECO:0000256" key="1">
    <source>
        <dbReference type="ARBA" id="ARBA00023015"/>
    </source>
</evidence>
<name>A0A645BNS5_9ZZZZ</name>
<dbReference type="InterPro" id="IPR009057">
    <property type="entry name" value="Homeodomain-like_sf"/>
</dbReference>
<dbReference type="InterPro" id="IPR023772">
    <property type="entry name" value="DNA-bd_HTH_TetR-type_CS"/>
</dbReference>
<dbReference type="Gene3D" id="1.10.357.10">
    <property type="entry name" value="Tetracycline Repressor, domain 2"/>
    <property type="match status" value="1"/>
</dbReference>
<feature type="domain" description="HTH tetR-type" evidence="4">
    <location>
        <begin position="51"/>
        <end position="111"/>
    </location>
</feature>
<proteinExistence type="predicted"/>
<organism evidence="5">
    <name type="scientific">bioreactor metagenome</name>
    <dbReference type="NCBI Taxonomy" id="1076179"/>
    <lineage>
        <taxon>unclassified sequences</taxon>
        <taxon>metagenomes</taxon>
        <taxon>ecological metagenomes</taxon>
    </lineage>
</organism>
<dbReference type="GO" id="GO:0045892">
    <property type="term" value="P:negative regulation of DNA-templated transcription"/>
    <property type="evidence" value="ECO:0007669"/>
    <property type="project" value="InterPro"/>
</dbReference>
<dbReference type="GO" id="GO:0003677">
    <property type="term" value="F:DNA binding"/>
    <property type="evidence" value="ECO:0007669"/>
    <property type="project" value="UniProtKB-KW"/>
</dbReference>
<evidence type="ECO:0000256" key="2">
    <source>
        <dbReference type="ARBA" id="ARBA00023125"/>
    </source>
</evidence>